<evidence type="ECO:0000313" key="1">
    <source>
        <dbReference type="EMBL" id="OSX77063.1"/>
    </source>
</evidence>
<name>A0A1X6P8V2_PORUM</name>
<accession>A0A1X6P8V2</accession>
<organism evidence="1 2">
    <name type="scientific">Porphyra umbilicalis</name>
    <name type="common">Purple laver</name>
    <name type="synonym">Red alga</name>
    <dbReference type="NCBI Taxonomy" id="2786"/>
    <lineage>
        <taxon>Eukaryota</taxon>
        <taxon>Rhodophyta</taxon>
        <taxon>Bangiophyceae</taxon>
        <taxon>Bangiales</taxon>
        <taxon>Bangiaceae</taxon>
        <taxon>Porphyra</taxon>
    </lineage>
</organism>
<proteinExistence type="predicted"/>
<sequence length="82" mass="8947">MALDPRLDMGAIIYVTAKMVRSGAEGARMYGSAAGLKILTGTVTAVERVLTATICRSTWVTAPFEVRYKTHFKKLGLLNCRP</sequence>
<protein>
    <submittedName>
        <fullName evidence="1">Uncharacterized protein</fullName>
    </submittedName>
</protein>
<evidence type="ECO:0000313" key="2">
    <source>
        <dbReference type="Proteomes" id="UP000218209"/>
    </source>
</evidence>
<gene>
    <name evidence="1" type="ORF">BU14_0164s0024</name>
</gene>
<dbReference type="AlphaFoldDB" id="A0A1X6P8V2"/>
<dbReference type="Proteomes" id="UP000218209">
    <property type="component" value="Unassembled WGS sequence"/>
</dbReference>
<reference evidence="1 2" key="1">
    <citation type="submission" date="2017-03" db="EMBL/GenBank/DDBJ databases">
        <title>WGS assembly of Porphyra umbilicalis.</title>
        <authorList>
            <person name="Brawley S.H."/>
            <person name="Blouin N.A."/>
            <person name="Ficko-Blean E."/>
            <person name="Wheeler G.L."/>
            <person name="Lohr M."/>
            <person name="Goodson H.V."/>
            <person name="Jenkins J.W."/>
            <person name="Blaby-Haas C.E."/>
            <person name="Helliwell K.E."/>
            <person name="Chan C."/>
            <person name="Marriage T."/>
            <person name="Bhattacharya D."/>
            <person name="Klein A.S."/>
            <person name="Badis Y."/>
            <person name="Brodie J."/>
            <person name="Cao Y."/>
            <person name="Collen J."/>
            <person name="Dittami S.M."/>
            <person name="Gachon C.M."/>
            <person name="Green B.R."/>
            <person name="Karpowicz S."/>
            <person name="Kim J.W."/>
            <person name="Kudahl U."/>
            <person name="Lin S."/>
            <person name="Michel G."/>
            <person name="Mittag M."/>
            <person name="Olson B.J."/>
            <person name="Pangilinan J."/>
            <person name="Peng Y."/>
            <person name="Qiu H."/>
            <person name="Shu S."/>
            <person name="Singer J.T."/>
            <person name="Smith A.G."/>
            <person name="Sprecher B.N."/>
            <person name="Wagner V."/>
            <person name="Wang W."/>
            <person name="Wang Z.-Y."/>
            <person name="Yan J."/>
            <person name="Yarish C."/>
            <person name="Zoeuner-Riek S."/>
            <person name="Zhuang Y."/>
            <person name="Zou Y."/>
            <person name="Lindquist E.A."/>
            <person name="Grimwood J."/>
            <person name="Barry K."/>
            <person name="Rokhsar D.S."/>
            <person name="Schmutz J."/>
            <person name="Stiller J.W."/>
            <person name="Grossman A.R."/>
            <person name="Prochnik S.E."/>
        </authorList>
    </citation>
    <scope>NUCLEOTIDE SEQUENCE [LARGE SCALE GENOMIC DNA]</scope>
    <source>
        <strain evidence="1">4086291</strain>
    </source>
</reference>
<keyword evidence="2" id="KW-1185">Reference proteome</keyword>
<dbReference type="EMBL" id="KV918847">
    <property type="protein sequence ID" value="OSX77063.1"/>
    <property type="molecule type" value="Genomic_DNA"/>
</dbReference>